<keyword evidence="3 8" id="KW-0732">Signal</keyword>
<feature type="chain" id="PRO_5042894266" evidence="8">
    <location>
        <begin position="25"/>
        <end position="855"/>
    </location>
</feature>
<feature type="domain" description="WSC" evidence="9">
    <location>
        <begin position="149"/>
        <end position="237"/>
    </location>
</feature>
<keyword evidence="2" id="KW-0812">Transmembrane</keyword>
<evidence type="ECO:0000256" key="2">
    <source>
        <dbReference type="ARBA" id="ARBA00022692"/>
    </source>
</evidence>
<evidence type="ECO:0000313" key="11">
    <source>
        <dbReference type="Proteomes" id="UP001301769"/>
    </source>
</evidence>
<dbReference type="SMART" id="SM00321">
    <property type="entry name" value="WSC"/>
    <property type="match status" value="4"/>
</dbReference>
<dbReference type="GO" id="GO:0005886">
    <property type="term" value="C:plasma membrane"/>
    <property type="evidence" value="ECO:0007669"/>
    <property type="project" value="TreeGrafter"/>
</dbReference>
<comment type="subcellular location">
    <subcellularLocation>
        <location evidence="1">Membrane</location>
        <topology evidence="1">Single-pass membrane protein</topology>
    </subcellularLocation>
</comment>
<dbReference type="PANTHER" id="PTHR24269:SF16">
    <property type="entry name" value="PROTEIN SLG1"/>
    <property type="match status" value="1"/>
</dbReference>
<evidence type="ECO:0000256" key="5">
    <source>
        <dbReference type="ARBA" id="ARBA00023136"/>
    </source>
</evidence>
<organism evidence="10 11">
    <name type="scientific">Rhypophila decipiens</name>
    <dbReference type="NCBI Taxonomy" id="261697"/>
    <lineage>
        <taxon>Eukaryota</taxon>
        <taxon>Fungi</taxon>
        <taxon>Dikarya</taxon>
        <taxon>Ascomycota</taxon>
        <taxon>Pezizomycotina</taxon>
        <taxon>Sordariomycetes</taxon>
        <taxon>Sordariomycetidae</taxon>
        <taxon>Sordariales</taxon>
        <taxon>Naviculisporaceae</taxon>
        <taxon>Rhypophila</taxon>
    </lineage>
</organism>
<evidence type="ECO:0000313" key="10">
    <source>
        <dbReference type="EMBL" id="KAK4207615.1"/>
    </source>
</evidence>
<feature type="domain" description="WSC" evidence="9">
    <location>
        <begin position="369"/>
        <end position="459"/>
    </location>
</feature>
<dbReference type="InterPro" id="IPR002889">
    <property type="entry name" value="WSC_carb-bd"/>
</dbReference>
<protein>
    <submittedName>
        <fullName evidence="10">WSC domain-containing protein</fullName>
    </submittedName>
</protein>
<evidence type="ECO:0000256" key="1">
    <source>
        <dbReference type="ARBA" id="ARBA00004167"/>
    </source>
</evidence>
<dbReference type="EMBL" id="MU858284">
    <property type="protein sequence ID" value="KAK4207615.1"/>
    <property type="molecule type" value="Genomic_DNA"/>
</dbReference>
<feature type="domain" description="WSC" evidence="9">
    <location>
        <begin position="45"/>
        <end position="137"/>
    </location>
</feature>
<evidence type="ECO:0000256" key="6">
    <source>
        <dbReference type="ARBA" id="ARBA00023180"/>
    </source>
</evidence>
<reference evidence="10" key="1">
    <citation type="journal article" date="2023" name="Mol. Phylogenet. Evol.">
        <title>Genome-scale phylogeny and comparative genomics of the fungal order Sordariales.</title>
        <authorList>
            <person name="Hensen N."/>
            <person name="Bonometti L."/>
            <person name="Westerberg I."/>
            <person name="Brannstrom I.O."/>
            <person name="Guillou S."/>
            <person name="Cros-Aarteil S."/>
            <person name="Calhoun S."/>
            <person name="Haridas S."/>
            <person name="Kuo A."/>
            <person name="Mondo S."/>
            <person name="Pangilinan J."/>
            <person name="Riley R."/>
            <person name="LaButti K."/>
            <person name="Andreopoulos B."/>
            <person name="Lipzen A."/>
            <person name="Chen C."/>
            <person name="Yan M."/>
            <person name="Daum C."/>
            <person name="Ng V."/>
            <person name="Clum A."/>
            <person name="Steindorff A."/>
            <person name="Ohm R.A."/>
            <person name="Martin F."/>
            <person name="Silar P."/>
            <person name="Natvig D.O."/>
            <person name="Lalanne C."/>
            <person name="Gautier V."/>
            <person name="Ament-Velasquez S.L."/>
            <person name="Kruys A."/>
            <person name="Hutchinson M.I."/>
            <person name="Powell A.J."/>
            <person name="Barry K."/>
            <person name="Miller A.N."/>
            <person name="Grigoriev I.V."/>
            <person name="Debuchy R."/>
            <person name="Gladieux P."/>
            <person name="Hiltunen Thoren M."/>
            <person name="Johannesson H."/>
        </authorList>
    </citation>
    <scope>NUCLEOTIDE SEQUENCE</scope>
    <source>
        <strain evidence="10">PSN293</strain>
    </source>
</reference>
<keyword evidence="5" id="KW-0472">Membrane</keyword>
<keyword evidence="4" id="KW-1133">Transmembrane helix</keyword>
<dbReference type="AlphaFoldDB" id="A0AAN6XVZ3"/>
<proteinExistence type="predicted"/>
<feature type="compositionally biased region" description="Low complexity" evidence="7">
    <location>
        <begin position="551"/>
        <end position="560"/>
    </location>
</feature>
<sequence>MASTRSGLFVSLLLTGYGASTVSSLPSRCTNTLNRRAPGDAAVPAFSPLGCYTDNEGGGRALSDSQTASDDMTVEKCATFCSRYNVFGVEYGRECYCGTIKAESSREVDASECSFPCAGDAAQKCGAGNRLNLFTLAAPVVRGPATLVGATSLGCFVDGEPRVLPYNIIGADDMTAAKCAAHCEGYDYFGTQYSRECYCGTSAPAQAAPASECSMPCAGNADELCGAGMRLNVYKFDEDEDEDCDCDEEDPEDPESPVPGFDYQGCFTDNVPHRVLSAAVFSDPQMTPSKCAASCTVAGFTWSGTQYGAECYCGNELNPASTKVAESECSMPCGGDTTLKCGASNRLSIYTAEGVVIPGPANNLDTIGEFRYASCYADNLEHRVLEAVDYRTADMTIEKCAARCEAYLYFGLQFGNECYCGDELRGGQVLAETDCGMLCVGDKTQLCGGPARLNLYTRAAAVISSSVVASSVQVPSSSVVSSNSASAVIPSSSIPASSSVAAPSSFAPSSSVAASSSVAPPSSVAASSSAAPASSASLSIPAPSSVIASSSHLSSSIPSSTSTTPKTTAGPVMTTITTCPSSSTVDNGYGCFASGYSPSYCTTLTGLSNSRALSSMITACRRSMTTWGNTAAPYTSCFPGSVAANPANLAVAQATAQSVFSCLQNSGAVCTYASSCTTNTYEATAVPTSTPTLDVGVNLLQNPSFELGDSPANSNWTFSSNSGNIPATIVSSTSRSGSRAYQATYRNINGAALENTQVVRNLQPLHTYYATVFYMHTNSAASTYFRLEVNPGGFTIEHSLQSRAPNTWHEITLEFTAFTNWLEFKFVPRGIVLGNTGTPGGVDVIYADDAWLSRR</sequence>
<dbReference type="Pfam" id="PF01822">
    <property type="entry name" value="WSC"/>
    <property type="match status" value="4"/>
</dbReference>
<feature type="signal peptide" evidence="8">
    <location>
        <begin position="1"/>
        <end position="24"/>
    </location>
</feature>
<feature type="domain" description="WSC" evidence="9">
    <location>
        <begin position="260"/>
        <end position="353"/>
    </location>
</feature>
<evidence type="ECO:0000256" key="4">
    <source>
        <dbReference type="ARBA" id="ARBA00022989"/>
    </source>
</evidence>
<keyword evidence="6" id="KW-0325">Glycoprotein</keyword>
<dbReference type="Proteomes" id="UP001301769">
    <property type="component" value="Unassembled WGS sequence"/>
</dbReference>
<evidence type="ECO:0000256" key="7">
    <source>
        <dbReference type="SAM" id="MobiDB-lite"/>
    </source>
</evidence>
<evidence type="ECO:0000256" key="8">
    <source>
        <dbReference type="SAM" id="SignalP"/>
    </source>
</evidence>
<reference evidence="10" key="2">
    <citation type="submission" date="2023-05" db="EMBL/GenBank/DDBJ databases">
        <authorList>
            <consortium name="Lawrence Berkeley National Laboratory"/>
            <person name="Steindorff A."/>
            <person name="Hensen N."/>
            <person name="Bonometti L."/>
            <person name="Westerberg I."/>
            <person name="Brannstrom I.O."/>
            <person name="Guillou S."/>
            <person name="Cros-Aarteil S."/>
            <person name="Calhoun S."/>
            <person name="Haridas S."/>
            <person name="Kuo A."/>
            <person name="Mondo S."/>
            <person name="Pangilinan J."/>
            <person name="Riley R."/>
            <person name="Labutti K."/>
            <person name="Andreopoulos B."/>
            <person name="Lipzen A."/>
            <person name="Chen C."/>
            <person name="Yanf M."/>
            <person name="Daum C."/>
            <person name="Ng V."/>
            <person name="Clum A."/>
            <person name="Ohm R."/>
            <person name="Martin F."/>
            <person name="Silar P."/>
            <person name="Natvig D."/>
            <person name="Lalanne C."/>
            <person name="Gautier V."/>
            <person name="Ament-Velasquez S.L."/>
            <person name="Kruys A."/>
            <person name="Hutchinson M.I."/>
            <person name="Powell A.J."/>
            <person name="Barry K."/>
            <person name="Miller A.N."/>
            <person name="Grigoriev I.V."/>
            <person name="Debuchy R."/>
            <person name="Gladieux P."/>
            <person name="Thoren M.H."/>
            <person name="Johannesson H."/>
        </authorList>
    </citation>
    <scope>NUCLEOTIDE SEQUENCE</scope>
    <source>
        <strain evidence="10">PSN293</strain>
    </source>
</reference>
<comment type="caution">
    <text evidence="10">The sequence shown here is derived from an EMBL/GenBank/DDBJ whole genome shotgun (WGS) entry which is preliminary data.</text>
</comment>
<keyword evidence="11" id="KW-1185">Reference proteome</keyword>
<evidence type="ECO:0000259" key="9">
    <source>
        <dbReference type="PROSITE" id="PS51212"/>
    </source>
</evidence>
<dbReference type="PROSITE" id="PS51212">
    <property type="entry name" value="WSC"/>
    <property type="match status" value="4"/>
</dbReference>
<dbReference type="InterPro" id="IPR051836">
    <property type="entry name" value="Kremen_rcpt"/>
</dbReference>
<gene>
    <name evidence="10" type="ORF">QBC37DRAFT_455237</name>
</gene>
<feature type="region of interest" description="Disordered" evidence="7">
    <location>
        <begin position="551"/>
        <end position="572"/>
    </location>
</feature>
<accession>A0AAN6XVZ3</accession>
<evidence type="ECO:0000256" key="3">
    <source>
        <dbReference type="ARBA" id="ARBA00022729"/>
    </source>
</evidence>
<dbReference type="Gene3D" id="2.60.120.260">
    <property type="entry name" value="Galactose-binding domain-like"/>
    <property type="match status" value="1"/>
</dbReference>
<name>A0AAN6XVZ3_9PEZI</name>
<dbReference type="PANTHER" id="PTHR24269">
    <property type="entry name" value="KREMEN PROTEIN"/>
    <property type="match status" value="1"/>
</dbReference>